<accession>A0A2T5J3S7</accession>
<dbReference type="EMBL" id="QAON01000001">
    <property type="protein sequence ID" value="PTQ91163.1"/>
    <property type="molecule type" value="Genomic_DNA"/>
</dbReference>
<reference evidence="1 2" key="1">
    <citation type="submission" date="2018-04" db="EMBL/GenBank/DDBJ databases">
        <title>Genomic Encyclopedia of Archaeal and Bacterial Type Strains, Phase II (KMG-II): from individual species to whole genera.</title>
        <authorList>
            <person name="Goeker M."/>
        </authorList>
    </citation>
    <scope>NUCLEOTIDE SEQUENCE [LARGE SCALE GENOMIC DNA]</scope>
    <source>
        <strain evidence="1 2">DSM 5822</strain>
    </source>
</reference>
<evidence type="ECO:0000313" key="2">
    <source>
        <dbReference type="Proteomes" id="UP000244223"/>
    </source>
</evidence>
<dbReference type="Proteomes" id="UP000244223">
    <property type="component" value="Unassembled WGS sequence"/>
</dbReference>
<dbReference type="RefSeq" id="WP_107864187.1">
    <property type="nucleotide sequence ID" value="NZ_QAON01000001.1"/>
</dbReference>
<comment type="caution">
    <text evidence="1">The sequence shown here is derived from an EMBL/GenBank/DDBJ whole genome shotgun (WGS) entry which is preliminary data.</text>
</comment>
<evidence type="ECO:0000313" key="1">
    <source>
        <dbReference type="EMBL" id="PTQ91163.1"/>
    </source>
</evidence>
<name>A0A2T5J3S7_9GAMM</name>
<proteinExistence type="predicted"/>
<sequence length="117" mass="12977">MAYMLALLDNTSLTTASQAAIFVAHQRQQAPINSKKFTQFVGLITQIYPDLSEEDEDGDNEENVWEEGLEVASSFGDVKLLVLKEAVTDLPLIQAICHCAQQVGLVVYDEEGQILYK</sequence>
<organism evidence="1 2">
    <name type="scientific">Agitococcus lubricus</name>
    <dbReference type="NCBI Taxonomy" id="1077255"/>
    <lineage>
        <taxon>Bacteria</taxon>
        <taxon>Pseudomonadati</taxon>
        <taxon>Pseudomonadota</taxon>
        <taxon>Gammaproteobacteria</taxon>
        <taxon>Moraxellales</taxon>
        <taxon>Moraxellaceae</taxon>
        <taxon>Agitococcus</taxon>
    </lineage>
</organism>
<gene>
    <name evidence="1" type="ORF">C8N29_101235</name>
</gene>
<protein>
    <submittedName>
        <fullName evidence="1">Uncharacterized protein</fullName>
    </submittedName>
</protein>
<keyword evidence="2" id="KW-1185">Reference proteome</keyword>
<dbReference type="AlphaFoldDB" id="A0A2T5J3S7"/>